<proteinExistence type="predicted"/>
<keyword evidence="2" id="KW-0472">Membrane</keyword>
<name>A0A7S0KTI2_MICPS</name>
<sequence length="454" mass="48725">MVYSRFLELPQLGSGTNGLLHRTAALSNPLDPVTASLEAKWLGVSELVLNATAEAKRAGVTTPHPYAENSICFVEPMAPSHGAEAVMFIFIFGVVLGAVPQYLKLILLASSEGISLVSLALMNVSNLTATLNIFILHFEQIKQCVRQTSPEYSFDACQASLLTFYYTLVYTLLWFPLYPLAAHFCSHRKSEVCGVVQTQRQHAWQGLLAHLVPCAILAAPVLKMAASSGACHEYEAYALLLGVVNAILEATRYLPQVYASWYSMGSGSLSYLRLLLSIGGGVGATVQKAVMHEDVSTWFPPLVGHSLEIVIVLMNLYHDMHGARGRRRGGDGSDGSEPNVGTNESFGTKAGASGSGSTGGMVDVESGEAAPLIGARRAAETEAMNRALERGEKKGQGGGGDSRIGGDSPGEEEDHGDESWLDELEDKGVVDGCGYCCEQMRTNPKFLRGLIKYM</sequence>
<feature type="transmembrane region" description="Helical" evidence="2">
    <location>
        <begin position="298"/>
        <end position="318"/>
    </location>
</feature>
<feature type="region of interest" description="Disordered" evidence="1">
    <location>
        <begin position="324"/>
        <end position="364"/>
    </location>
</feature>
<keyword evidence="2" id="KW-1133">Transmembrane helix</keyword>
<dbReference type="EMBL" id="HBEV01010776">
    <property type="protein sequence ID" value="CAD8590914.1"/>
    <property type="molecule type" value="Transcribed_RNA"/>
</dbReference>
<evidence type="ECO:0000256" key="1">
    <source>
        <dbReference type="SAM" id="MobiDB-lite"/>
    </source>
</evidence>
<feature type="transmembrane region" description="Helical" evidence="2">
    <location>
        <begin position="85"/>
        <end position="103"/>
    </location>
</feature>
<feature type="transmembrane region" description="Helical" evidence="2">
    <location>
        <begin position="159"/>
        <end position="182"/>
    </location>
</feature>
<keyword evidence="2" id="KW-0812">Transmembrane</keyword>
<feature type="transmembrane region" description="Helical" evidence="2">
    <location>
        <begin position="115"/>
        <end position="138"/>
    </location>
</feature>
<gene>
    <name evidence="3" type="ORF">MSP1404_LOCUS8318</name>
</gene>
<feature type="compositionally biased region" description="Acidic residues" evidence="1">
    <location>
        <begin position="409"/>
        <end position="423"/>
    </location>
</feature>
<evidence type="ECO:0000256" key="2">
    <source>
        <dbReference type="SAM" id="Phobius"/>
    </source>
</evidence>
<feature type="region of interest" description="Disordered" evidence="1">
    <location>
        <begin position="380"/>
        <end position="423"/>
    </location>
</feature>
<protein>
    <submittedName>
        <fullName evidence="3">Uncharacterized protein</fullName>
    </submittedName>
</protein>
<organism evidence="3">
    <name type="scientific">Micromonas pusilla</name>
    <name type="common">Picoplanktonic green alga</name>
    <name type="synonym">Chromulina pusilla</name>
    <dbReference type="NCBI Taxonomy" id="38833"/>
    <lineage>
        <taxon>Eukaryota</taxon>
        <taxon>Viridiplantae</taxon>
        <taxon>Chlorophyta</taxon>
        <taxon>Mamiellophyceae</taxon>
        <taxon>Mamiellales</taxon>
        <taxon>Mamiellaceae</taxon>
        <taxon>Micromonas</taxon>
    </lineage>
</organism>
<accession>A0A7S0KTI2</accession>
<reference evidence="3" key="1">
    <citation type="submission" date="2021-01" db="EMBL/GenBank/DDBJ databases">
        <authorList>
            <person name="Corre E."/>
            <person name="Pelletier E."/>
            <person name="Niang G."/>
            <person name="Scheremetjew M."/>
            <person name="Finn R."/>
            <person name="Kale V."/>
            <person name="Holt S."/>
            <person name="Cochrane G."/>
            <person name="Meng A."/>
            <person name="Brown T."/>
            <person name="Cohen L."/>
        </authorList>
    </citation>
    <scope>NUCLEOTIDE SEQUENCE</scope>
    <source>
        <strain evidence="3">CCMP494</strain>
    </source>
</reference>
<dbReference type="AlphaFoldDB" id="A0A7S0KTI2"/>
<evidence type="ECO:0000313" key="3">
    <source>
        <dbReference type="EMBL" id="CAD8590914.1"/>
    </source>
</evidence>